<evidence type="ECO:0000256" key="3">
    <source>
        <dbReference type="SAM" id="MobiDB-lite"/>
    </source>
</evidence>
<dbReference type="SMART" id="SM00582">
    <property type="entry name" value="RPR"/>
    <property type="match status" value="1"/>
</dbReference>
<dbReference type="Pfam" id="PF04818">
    <property type="entry name" value="CID"/>
    <property type="match status" value="1"/>
</dbReference>
<organism evidence="7 8">
    <name type="scientific">Geranomyces variabilis</name>
    <dbReference type="NCBI Taxonomy" id="109894"/>
    <lineage>
        <taxon>Eukaryota</taxon>
        <taxon>Fungi</taxon>
        <taxon>Fungi incertae sedis</taxon>
        <taxon>Chytridiomycota</taxon>
        <taxon>Chytridiomycota incertae sedis</taxon>
        <taxon>Chytridiomycetes</taxon>
        <taxon>Spizellomycetales</taxon>
        <taxon>Powellomycetaceae</taxon>
        <taxon>Geranomyces</taxon>
    </lineage>
</organism>
<keyword evidence="8" id="KW-1185">Reference proteome</keyword>
<dbReference type="SUPFAM" id="SSF109905">
    <property type="entry name" value="Surp module (SWAP domain)"/>
    <property type="match status" value="1"/>
</dbReference>
<feature type="domain" description="CID" evidence="6">
    <location>
        <begin position="479"/>
        <end position="625"/>
    </location>
</feature>
<dbReference type="PANTHER" id="PTHR23140:SF0">
    <property type="entry name" value="U2 SNRNP-ASSOCIATED SURP MOTIF-CONTAINING PROTEIN"/>
    <property type="match status" value="1"/>
</dbReference>
<feature type="region of interest" description="Disordered" evidence="3">
    <location>
        <begin position="451"/>
        <end position="479"/>
    </location>
</feature>
<proteinExistence type="predicted"/>
<dbReference type="InterPro" id="IPR035979">
    <property type="entry name" value="RBD_domain_sf"/>
</dbReference>
<dbReference type="Gene3D" id="3.30.70.330">
    <property type="match status" value="1"/>
</dbReference>
<dbReference type="InterPro" id="IPR000061">
    <property type="entry name" value="Surp"/>
</dbReference>
<dbReference type="Gene3D" id="1.25.40.90">
    <property type="match status" value="1"/>
</dbReference>
<protein>
    <submittedName>
        <fullName evidence="7">U2 snRNP-associated SURP domain-containing protein</fullName>
    </submittedName>
</protein>
<evidence type="ECO:0000256" key="2">
    <source>
        <dbReference type="PROSITE-ProRule" id="PRU00176"/>
    </source>
</evidence>
<dbReference type="Proteomes" id="UP001212152">
    <property type="component" value="Unassembled WGS sequence"/>
</dbReference>
<dbReference type="Pfam" id="PF00076">
    <property type="entry name" value="RRM_1"/>
    <property type="match status" value="1"/>
</dbReference>
<reference evidence="7" key="1">
    <citation type="submission" date="2020-05" db="EMBL/GenBank/DDBJ databases">
        <title>Phylogenomic resolution of chytrid fungi.</title>
        <authorList>
            <person name="Stajich J.E."/>
            <person name="Amses K."/>
            <person name="Simmons R."/>
            <person name="Seto K."/>
            <person name="Myers J."/>
            <person name="Bonds A."/>
            <person name="Quandt C.A."/>
            <person name="Barry K."/>
            <person name="Liu P."/>
            <person name="Grigoriev I."/>
            <person name="Longcore J.E."/>
            <person name="James T.Y."/>
        </authorList>
    </citation>
    <scope>NUCLEOTIDE SEQUENCE</scope>
    <source>
        <strain evidence="7">JEL0379</strain>
    </source>
</reference>
<dbReference type="GO" id="GO:0006396">
    <property type="term" value="P:RNA processing"/>
    <property type="evidence" value="ECO:0007669"/>
    <property type="project" value="InterPro"/>
</dbReference>
<dbReference type="SMART" id="SM00648">
    <property type="entry name" value="SWAP"/>
    <property type="match status" value="1"/>
</dbReference>
<sequence>MPTDDTPTANATSQKTKLVWDGEKSKPAVAKKIADTKLRAFTVGINKKTPFQKQQEEAAARKKKEEDEAALIYDDFVKSFDNDGHKAGTWVKAGTMMPKTVYDPESEPRERTLYKPQPFVKAGAPSFVKAGAPAFVKAGAPAFVKAEQAEVPSKTVDLDQEPAPSRPPPRKRNLDAFMQELKRDQEERDHRLKNKHARLAGGDSRSLTLRAAFEDNPGSHDTGDPDTTNLYLGNINPAVDEAMICQEFGRYGPIASVKIMWPRTPEEKERDRNCGFISFMTRRAAEEALRNLDGKDIMGNMLRVGWGKAVAIPAKPFYVHPKPLDVAPAEIARPITGGACGIGSHGSPREIKVVRPASQETTMYIHRLIERVLQLGPQFEAVIADRERSNPRFSFLFDTDSPEHFYYCWKLYSLLQGDSVTHWSSKPFHMTDDETVWIPPEVPFDDAVDENYQTESSSSSESEDSDTERRPPRRRTGTLARHQRARFEHMLRKLTLDRGRIGQAMIFCLDHAEAADEIVATIAKSLLIASTPVFPTKVARLYLLSDVLHNTATPLPNAWKLRAGIESRLDEIFTHLAVVRKGIGRRLRQEQLRRAVCEVLVAWEGWIVFPTASIAQLRSQFLEDPPGTADEQTSQHTPEPHPAGAESGENSGDPPARSKWSAAIPLNATPMDAVEAPSSQRIKFALAQEAGDSPAQWPEQQWPRASDVHNDAAEGRDFGDIFAE</sequence>
<dbReference type="InterPro" id="IPR035009">
    <property type="entry name" value="SR140_RRM"/>
</dbReference>
<dbReference type="InterPro" id="IPR012677">
    <property type="entry name" value="Nucleotide-bd_a/b_plait_sf"/>
</dbReference>
<dbReference type="InterPro" id="IPR035967">
    <property type="entry name" value="SWAP/Surp_sf"/>
</dbReference>
<dbReference type="CDD" id="cd12223">
    <property type="entry name" value="RRM_SR140"/>
    <property type="match status" value="1"/>
</dbReference>
<dbReference type="EMBL" id="JADGJQ010000101">
    <property type="protein sequence ID" value="KAJ3170030.1"/>
    <property type="molecule type" value="Genomic_DNA"/>
</dbReference>
<dbReference type="PANTHER" id="PTHR23140">
    <property type="entry name" value="RNA PROCESSING PROTEIN LD23810P"/>
    <property type="match status" value="1"/>
</dbReference>
<gene>
    <name evidence="7" type="primary">U2SURP</name>
    <name evidence="7" type="ORF">HDU87_000496</name>
</gene>
<dbReference type="InterPro" id="IPR008942">
    <property type="entry name" value="ENTH_VHS"/>
</dbReference>
<evidence type="ECO:0000313" key="8">
    <source>
        <dbReference type="Proteomes" id="UP001212152"/>
    </source>
</evidence>
<feature type="compositionally biased region" description="Basic and acidic residues" evidence="3">
    <location>
        <begin position="706"/>
        <end position="724"/>
    </location>
</feature>
<feature type="region of interest" description="Disordered" evidence="3">
    <location>
        <begin position="623"/>
        <end position="664"/>
    </location>
</feature>
<dbReference type="PROSITE" id="PS51391">
    <property type="entry name" value="CID"/>
    <property type="match status" value="1"/>
</dbReference>
<dbReference type="GO" id="GO:0003723">
    <property type="term" value="F:RNA binding"/>
    <property type="evidence" value="ECO:0007669"/>
    <property type="project" value="UniProtKB-UniRule"/>
</dbReference>
<dbReference type="Gene3D" id="1.10.10.790">
    <property type="entry name" value="Surp module"/>
    <property type="match status" value="1"/>
</dbReference>
<feature type="compositionally biased region" description="Polar residues" evidence="3">
    <location>
        <begin position="1"/>
        <end position="16"/>
    </location>
</feature>
<evidence type="ECO:0000259" key="6">
    <source>
        <dbReference type="PROSITE" id="PS51391"/>
    </source>
</evidence>
<dbReference type="SUPFAM" id="SSF54928">
    <property type="entry name" value="RNA-binding domain, RBD"/>
    <property type="match status" value="1"/>
</dbReference>
<comment type="caution">
    <text evidence="7">The sequence shown here is derived from an EMBL/GenBank/DDBJ whole genome shotgun (WGS) entry which is preliminary data.</text>
</comment>
<feature type="domain" description="RRM" evidence="4">
    <location>
        <begin position="228"/>
        <end position="309"/>
    </location>
</feature>
<dbReference type="InterPro" id="IPR051485">
    <property type="entry name" value="SR-CTD_assoc_factor"/>
</dbReference>
<dbReference type="InterPro" id="IPR006569">
    <property type="entry name" value="CID_dom"/>
</dbReference>
<dbReference type="PROSITE" id="PS50128">
    <property type="entry name" value="SURP"/>
    <property type="match status" value="1"/>
</dbReference>
<feature type="region of interest" description="Disordered" evidence="3">
    <location>
        <begin position="151"/>
        <end position="173"/>
    </location>
</feature>
<feature type="domain" description="SURP motif" evidence="5">
    <location>
        <begin position="364"/>
        <end position="407"/>
    </location>
</feature>
<dbReference type="PROSITE" id="PS50102">
    <property type="entry name" value="RRM"/>
    <property type="match status" value="1"/>
</dbReference>
<dbReference type="SMART" id="SM00360">
    <property type="entry name" value="RRM"/>
    <property type="match status" value="1"/>
</dbReference>
<feature type="region of interest" description="Disordered" evidence="3">
    <location>
        <begin position="687"/>
        <end position="724"/>
    </location>
</feature>
<accession>A0AAD5TDH7</accession>
<evidence type="ECO:0000259" key="5">
    <source>
        <dbReference type="PROSITE" id="PS50128"/>
    </source>
</evidence>
<dbReference type="GO" id="GO:0005634">
    <property type="term" value="C:nucleus"/>
    <property type="evidence" value="ECO:0007669"/>
    <property type="project" value="TreeGrafter"/>
</dbReference>
<keyword evidence="1 2" id="KW-0694">RNA-binding</keyword>
<evidence type="ECO:0000259" key="4">
    <source>
        <dbReference type="PROSITE" id="PS50102"/>
    </source>
</evidence>
<feature type="region of interest" description="Disordered" evidence="3">
    <location>
        <begin position="1"/>
        <end position="20"/>
    </location>
</feature>
<evidence type="ECO:0000313" key="7">
    <source>
        <dbReference type="EMBL" id="KAJ3170030.1"/>
    </source>
</evidence>
<dbReference type="InterPro" id="IPR000504">
    <property type="entry name" value="RRM_dom"/>
</dbReference>
<dbReference type="Pfam" id="PF01805">
    <property type="entry name" value="Surp"/>
    <property type="match status" value="1"/>
</dbReference>
<name>A0AAD5TDH7_9FUNG</name>
<dbReference type="SUPFAM" id="SSF48464">
    <property type="entry name" value="ENTH/VHS domain"/>
    <property type="match status" value="1"/>
</dbReference>
<evidence type="ECO:0000256" key="1">
    <source>
        <dbReference type="ARBA" id="ARBA00022884"/>
    </source>
</evidence>
<dbReference type="AlphaFoldDB" id="A0AAD5TDH7"/>